<dbReference type="PROSITE" id="PS51367">
    <property type="entry name" value="THAUMATIN_2"/>
    <property type="match status" value="1"/>
</dbReference>
<dbReference type="EMBL" id="BLZA01000009">
    <property type="protein sequence ID" value="GHJ84705.1"/>
    <property type="molecule type" value="Genomic_DNA"/>
</dbReference>
<dbReference type="Gene3D" id="2.60.110.10">
    <property type="entry name" value="Thaumatin"/>
    <property type="match status" value="1"/>
</dbReference>
<evidence type="ECO:0000313" key="4">
    <source>
        <dbReference type="Proteomes" id="UP000620104"/>
    </source>
</evidence>
<gene>
    <name evidence="3" type="ORF">NliqN6_1107</name>
</gene>
<keyword evidence="4" id="KW-1185">Reference proteome</keyword>
<feature type="signal peptide" evidence="2">
    <location>
        <begin position="1"/>
        <end position="18"/>
    </location>
</feature>
<protein>
    <recommendedName>
        <fullName evidence="5">Thaumatin family protein</fullName>
    </recommendedName>
</protein>
<comment type="caution">
    <text evidence="3">The sequence shown here is derived from an EMBL/GenBank/DDBJ whole genome shotgun (WGS) entry which is preliminary data.</text>
</comment>
<keyword evidence="2" id="KW-0732">Signal</keyword>
<feature type="region of interest" description="Disordered" evidence="1">
    <location>
        <begin position="336"/>
        <end position="423"/>
    </location>
</feature>
<dbReference type="SUPFAM" id="SSF49870">
    <property type="entry name" value="Osmotin, thaumatin-like protein"/>
    <property type="match status" value="1"/>
</dbReference>
<dbReference type="InterPro" id="IPR037176">
    <property type="entry name" value="Osmotin/thaumatin-like_sf"/>
</dbReference>
<dbReference type="Pfam" id="PF00314">
    <property type="entry name" value="Thaumatin"/>
    <property type="match status" value="2"/>
</dbReference>
<feature type="region of interest" description="Disordered" evidence="1">
    <location>
        <begin position="458"/>
        <end position="529"/>
    </location>
</feature>
<evidence type="ECO:0000256" key="2">
    <source>
        <dbReference type="SAM" id="SignalP"/>
    </source>
</evidence>
<evidence type="ECO:0000256" key="1">
    <source>
        <dbReference type="SAM" id="MobiDB-lite"/>
    </source>
</evidence>
<evidence type="ECO:0008006" key="5">
    <source>
        <dbReference type="Google" id="ProtNLM"/>
    </source>
</evidence>
<accession>A0A8H3TQF9</accession>
<feature type="compositionally biased region" description="Low complexity" evidence="1">
    <location>
        <begin position="384"/>
        <end position="397"/>
    </location>
</feature>
<dbReference type="Proteomes" id="UP000620104">
    <property type="component" value="Unassembled WGS sequence"/>
</dbReference>
<name>A0A8H3TQF9_9TREE</name>
<evidence type="ECO:0000313" key="3">
    <source>
        <dbReference type="EMBL" id="GHJ84705.1"/>
    </source>
</evidence>
<reference evidence="3" key="1">
    <citation type="submission" date="2020-07" db="EMBL/GenBank/DDBJ databases">
        <title>Draft Genome Sequence of a Deep-Sea Yeast, Naganishia (Cryptococcus) liquefaciens strain N6.</title>
        <authorList>
            <person name="Han Y.W."/>
            <person name="Kajitani R."/>
            <person name="Morimoto H."/>
            <person name="Parhat M."/>
            <person name="Tsubouchi H."/>
            <person name="Bakenova O."/>
            <person name="Ogata M."/>
            <person name="Argunhan B."/>
            <person name="Aoki R."/>
            <person name="Kajiwara S."/>
            <person name="Itoh T."/>
            <person name="Iwasaki H."/>
        </authorList>
    </citation>
    <scope>NUCLEOTIDE SEQUENCE</scope>
    <source>
        <strain evidence="3">N6</strain>
    </source>
</reference>
<dbReference type="OrthoDB" id="430315at2759"/>
<feature type="chain" id="PRO_5034816826" description="Thaumatin family protein" evidence="2">
    <location>
        <begin position="19"/>
        <end position="541"/>
    </location>
</feature>
<sequence length="541" mass="57073">MYITVIFGALVALASVQGKDRKFLLKNNCKEPVWPGIHNTAPPAVPIQGPLGFQLEPGAHRTLTVSDHWGGRIWPRTKCATKDGKWHCQTGDCEGTEEQGCHPSKTGEVCTLGEWTLATENPSEAGPFSDWYDLSLVDGKNACFRSRVAVCLPFRGLNSSLPHSPSGFSIPMQILPSTKQCKTLTCALDLMPFCPPELLGGFNNATCLSSCKTGSALGKYVFTDPDGSKTISDGDRNCCTGPFAVPQTCSLDMIDYYHFFKKGCPDAYAHAYDDETSLHTCDKALQPDYTITFCPEAGTTMTPPPSQDPSYAASNVCVPVSTLILAATYRAQSHRHDPQKGYRLESGGGAVKPTKNCVPVVPKGPKPSASIDPNAYPTENAKETVASDTATSAATQTPPYPTGTGDDAVYPAEPSLEEQNDTSTAIDTVLTTGLPSSGETPMSLAISSTVLSSSVAPAAATSSSGNPPAGTSAAGTPPADIIATDAAQTSVPESSVAVTASSSVSPSKAPKLSCRERKKRRAALKRTVKAPAVRRIVHEQL</sequence>
<dbReference type="InterPro" id="IPR001938">
    <property type="entry name" value="Thaumatin"/>
</dbReference>
<feature type="compositionally biased region" description="Basic residues" evidence="1">
    <location>
        <begin position="516"/>
        <end position="528"/>
    </location>
</feature>
<proteinExistence type="predicted"/>
<dbReference type="AlphaFoldDB" id="A0A8H3TQF9"/>
<organism evidence="3 4">
    <name type="scientific">Naganishia liquefaciens</name>
    <dbReference type="NCBI Taxonomy" id="104408"/>
    <lineage>
        <taxon>Eukaryota</taxon>
        <taxon>Fungi</taxon>
        <taxon>Dikarya</taxon>
        <taxon>Basidiomycota</taxon>
        <taxon>Agaricomycotina</taxon>
        <taxon>Tremellomycetes</taxon>
        <taxon>Filobasidiales</taxon>
        <taxon>Filobasidiaceae</taxon>
        <taxon>Naganishia</taxon>
    </lineage>
</organism>
<dbReference type="SMART" id="SM00205">
    <property type="entry name" value="THN"/>
    <property type="match status" value="1"/>
</dbReference>
<dbReference type="PANTHER" id="PTHR31048">
    <property type="entry name" value="OS03G0233200 PROTEIN"/>
    <property type="match status" value="1"/>
</dbReference>
<feature type="compositionally biased region" description="Low complexity" evidence="1">
    <location>
        <begin position="489"/>
        <end position="507"/>
    </location>
</feature>
<feature type="compositionally biased region" description="Low complexity" evidence="1">
    <location>
        <begin position="458"/>
        <end position="479"/>
    </location>
</feature>